<dbReference type="PANTHER" id="PTHR11091:SF0">
    <property type="entry name" value="MALATE DEHYDROGENASE"/>
    <property type="match status" value="1"/>
</dbReference>
<evidence type="ECO:0000313" key="3">
    <source>
        <dbReference type="EMBL" id="QBE97380.1"/>
    </source>
</evidence>
<dbReference type="SUPFAM" id="SSF89733">
    <property type="entry name" value="L-sulfolactate dehydrogenase-like"/>
    <property type="match status" value="1"/>
</dbReference>
<dbReference type="InterPro" id="IPR043143">
    <property type="entry name" value="Mal/L-sulf/L-lact_DH-like_NADP"/>
</dbReference>
<name>A0A4P6M1A5_9FIRM</name>
<dbReference type="Gene3D" id="3.30.1370.60">
    <property type="entry name" value="Hypothetical oxidoreductase yiak, domain 2"/>
    <property type="match status" value="1"/>
</dbReference>
<dbReference type="EC" id="1.1.1.-" evidence="3"/>
<dbReference type="AlphaFoldDB" id="A0A4P6M1A5"/>
<proteinExistence type="inferred from homology"/>
<dbReference type="PANTHER" id="PTHR11091">
    <property type="entry name" value="OXIDOREDUCTASE-RELATED"/>
    <property type="match status" value="1"/>
</dbReference>
<organism evidence="3 4">
    <name type="scientific">Blautia producta</name>
    <dbReference type="NCBI Taxonomy" id="33035"/>
    <lineage>
        <taxon>Bacteria</taxon>
        <taxon>Bacillati</taxon>
        <taxon>Bacillota</taxon>
        <taxon>Clostridia</taxon>
        <taxon>Lachnospirales</taxon>
        <taxon>Lachnospiraceae</taxon>
        <taxon>Blautia</taxon>
    </lineage>
</organism>
<dbReference type="GO" id="GO:0016491">
    <property type="term" value="F:oxidoreductase activity"/>
    <property type="evidence" value="ECO:0007669"/>
    <property type="project" value="UniProtKB-KW"/>
</dbReference>
<comment type="similarity">
    <text evidence="1">Belongs to the LDH2/MDH2 oxidoreductase family.</text>
</comment>
<dbReference type="Gene3D" id="1.10.1530.10">
    <property type="match status" value="1"/>
</dbReference>
<dbReference type="InterPro" id="IPR036111">
    <property type="entry name" value="Mal/L-sulfo/L-lacto_DH-like_sf"/>
</dbReference>
<reference evidence="3 4" key="1">
    <citation type="submission" date="2019-01" db="EMBL/GenBank/DDBJ databases">
        <title>PMF-metabolizing Aryl O-demethylase.</title>
        <authorList>
            <person name="Kim M."/>
        </authorList>
    </citation>
    <scope>NUCLEOTIDE SEQUENCE [LARGE SCALE GENOMIC DNA]</scope>
    <source>
        <strain evidence="3 4">PMF1</strain>
    </source>
</reference>
<dbReference type="InterPro" id="IPR003767">
    <property type="entry name" value="Malate/L-lactate_DH-like"/>
</dbReference>
<dbReference type="RefSeq" id="WP_165392476.1">
    <property type="nucleotide sequence ID" value="NZ_CP035945.1"/>
</dbReference>
<sequence>MRNYKVSVAELKNFTKSVFEKTGLQDSDAQAIAELLVHADVRGVSSHGVIRMKPYIEKISGGGASLKSTYPVIQETANTAVIDAEGGLGAVAGEKAVKIAREKAKNSLISIVSVRNSNHFGMAGHWAMKLAGEDCIGFACSNTDPSMAPPGVTVPFIGNNPFSFAFAAGGKYPEVCVDMATSAAAFGKAKAYALAGKPIPEGWLLDKQGNPTTELSEYGMLVPMAEHKGFGVAFIVELFATLLSGGVLSHNVNDQDLPSTPELSSQSFGCINIRAFRELSEFHKDAQEYIEDIKALPVKEGVGSAKYPGEIEYTNKKRNLEHGIILPETLAEQLVETGRSLGIGMAEMAFLTVEEA</sequence>
<dbReference type="Proteomes" id="UP000289794">
    <property type="component" value="Chromosome"/>
</dbReference>
<evidence type="ECO:0000313" key="4">
    <source>
        <dbReference type="Proteomes" id="UP000289794"/>
    </source>
</evidence>
<gene>
    <name evidence="3" type="primary">yjmC_1</name>
    <name evidence="3" type="ORF">PMF13cell1_02936</name>
</gene>
<accession>A0A4P6M1A5</accession>
<evidence type="ECO:0000256" key="2">
    <source>
        <dbReference type="ARBA" id="ARBA00023002"/>
    </source>
</evidence>
<dbReference type="InterPro" id="IPR043144">
    <property type="entry name" value="Mal/L-sulf/L-lact_DH-like_ah"/>
</dbReference>
<dbReference type="EMBL" id="CP035945">
    <property type="protein sequence ID" value="QBE97380.1"/>
    <property type="molecule type" value="Genomic_DNA"/>
</dbReference>
<dbReference type="Pfam" id="PF02615">
    <property type="entry name" value="Ldh_2"/>
    <property type="match status" value="1"/>
</dbReference>
<dbReference type="KEGG" id="bpro:PMF13cell1_02936"/>
<evidence type="ECO:0000256" key="1">
    <source>
        <dbReference type="ARBA" id="ARBA00006056"/>
    </source>
</evidence>
<keyword evidence="2 3" id="KW-0560">Oxidoreductase</keyword>
<protein>
    <submittedName>
        <fullName evidence="3">Putative oxidoreductase YjmC</fullName>
        <ecNumber evidence="3">1.1.1.-</ecNumber>
    </submittedName>
</protein>